<evidence type="ECO:0000313" key="7">
    <source>
        <dbReference type="Proteomes" id="UP000199527"/>
    </source>
</evidence>
<dbReference type="RefSeq" id="WP_090368057.1">
    <property type="nucleotide sequence ID" value="NZ_FNEM01000022.1"/>
</dbReference>
<evidence type="ECO:0000313" key="6">
    <source>
        <dbReference type="EMBL" id="SDK24512.1"/>
    </source>
</evidence>
<dbReference type="InterPro" id="IPR009050">
    <property type="entry name" value="Globin-like_sf"/>
</dbReference>
<evidence type="ECO:0000256" key="2">
    <source>
        <dbReference type="ARBA" id="ARBA00022617"/>
    </source>
</evidence>
<dbReference type="GO" id="GO:0046872">
    <property type="term" value="F:metal ion binding"/>
    <property type="evidence" value="ECO:0007669"/>
    <property type="project" value="UniProtKB-KW"/>
</dbReference>
<dbReference type="Gene3D" id="1.10.490.10">
    <property type="entry name" value="Globins"/>
    <property type="match status" value="1"/>
</dbReference>
<evidence type="ECO:0000256" key="3">
    <source>
        <dbReference type="ARBA" id="ARBA00022723"/>
    </source>
</evidence>
<dbReference type="InterPro" id="IPR001486">
    <property type="entry name" value="Hemoglobin_trunc"/>
</dbReference>
<reference evidence="7" key="1">
    <citation type="submission" date="2016-10" db="EMBL/GenBank/DDBJ databases">
        <authorList>
            <person name="Varghese N."/>
            <person name="Submissions S."/>
        </authorList>
    </citation>
    <scope>NUCLEOTIDE SEQUENCE [LARGE SCALE GENOMIC DNA]</scope>
    <source>
        <strain evidence="7">DSM 23317</strain>
    </source>
</reference>
<dbReference type="Pfam" id="PF01152">
    <property type="entry name" value="Bac_globin"/>
    <property type="match status" value="1"/>
</dbReference>
<dbReference type="GO" id="GO:0020037">
    <property type="term" value="F:heme binding"/>
    <property type="evidence" value="ECO:0007669"/>
    <property type="project" value="InterPro"/>
</dbReference>
<dbReference type="GO" id="GO:0019825">
    <property type="term" value="F:oxygen binding"/>
    <property type="evidence" value="ECO:0007669"/>
    <property type="project" value="InterPro"/>
</dbReference>
<dbReference type="EMBL" id="FNEM01000022">
    <property type="protein sequence ID" value="SDK24512.1"/>
    <property type="molecule type" value="Genomic_DNA"/>
</dbReference>
<keyword evidence="7" id="KW-1185">Reference proteome</keyword>
<proteinExistence type="inferred from homology"/>
<evidence type="ECO:0000256" key="5">
    <source>
        <dbReference type="ARBA" id="ARBA00034496"/>
    </source>
</evidence>
<sequence>MLSVIRRKLAAKQGNAQDSNAYVAIGGEAAIRALSIRFYQLMDTDPKYQALRQQHPQDLSDSAEKLRMFLSGWLGGPPLFEQAYGHPRLRARHLSFRVDRQQRDQWLDCMRRALNDTVSHKQGRQAILKALISMADHMRNVEED</sequence>
<dbReference type="PANTHER" id="PTHR47366">
    <property type="entry name" value="TWO-ON-TWO HEMOGLOBIN-3"/>
    <property type="match status" value="1"/>
</dbReference>
<dbReference type="Proteomes" id="UP000199527">
    <property type="component" value="Unassembled WGS sequence"/>
</dbReference>
<protein>
    <submittedName>
        <fullName evidence="6">Hemoglobin</fullName>
    </submittedName>
</protein>
<gene>
    <name evidence="6" type="ORF">SAMN04488540_12256</name>
</gene>
<dbReference type="InterPro" id="IPR044203">
    <property type="entry name" value="GlbO/GLB3-like"/>
</dbReference>
<name>A0A1G9AAX2_9GAMM</name>
<keyword evidence="2" id="KW-0349">Heme</keyword>
<keyword evidence="1" id="KW-0813">Transport</keyword>
<comment type="similarity">
    <text evidence="5">Belongs to the truncated hemoglobin family. Group II subfamily.</text>
</comment>
<dbReference type="InterPro" id="IPR012292">
    <property type="entry name" value="Globin/Proto"/>
</dbReference>
<dbReference type="OrthoDB" id="9790913at2"/>
<dbReference type="GO" id="GO:0005344">
    <property type="term" value="F:oxygen carrier activity"/>
    <property type="evidence" value="ECO:0007669"/>
    <property type="project" value="InterPro"/>
</dbReference>
<evidence type="ECO:0000256" key="4">
    <source>
        <dbReference type="ARBA" id="ARBA00023004"/>
    </source>
</evidence>
<keyword evidence="4" id="KW-0408">Iron</keyword>
<dbReference type="SUPFAM" id="SSF46458">
    <property type="entry name" value="Globin-like"/>
    <property type="match status" value="1"/>
</dbReference>
<dbReference type="CDD" id="cd14773">
    <property type="entry name" value="TrHb2_PhHbO-like_O"/>
    <property type="match status" value="1"/>
</dbReference>
<keyword evidence="3" id="KW-0479">Metal-binding</keyword>
<organism evidence="6 7">
    <name type="scientific">Ferrimonas sediminum</name>
    <dbReference type="NCBI Taxonomy" id="718193"/>
    <lineage>
        <taxon>Bacteria</taxon>
        <taxon>Pseudomonadati</taxon>
        <taxon>Pseudomonadota</taxon>
        <taxon>Gammaproteobacteria</taxon>
        <taxon>Alteromonadales</taxon>
        <taxon>Ferrimonadaceae</taxon>
        <taxon>Ferrimonas</taxon>
    </lineage>
</organism>
<dbReference type="PANTHER" id="PTHR47366:SF1">
    <property type="entry name" value="TWO-ON-TWO HEMOGLOBIN-3"/>
    <property type="match status" value="1"/>
</dbReference>
<evidence type="ECO:0000256" key="1">
    <source>
        <dbReference type="ARBA" id="ARBA00022448"/>
    </source>
</evidence>
<dbReference type="AlphaFoldDB" id="A0A1G9AAX2"/>
<accession>A0A1G9AAX2</accession>